<evidence type="ECO:0000259" key="1">
    <source>
        <dbReference type="PROSITE" id="PS50075"/>
    </source>
</evidence>
<gene>
    <name evidence="2" type="ORF">AXW67_16280</name>
</gene>
<dbReference type="Pfam" id="PF00550">
    <property type="entry name" value="PP-binding"/>
    <property type="match status" value="1"/>
</dbReference>
<dbReference type="AlphaFoldDB" id="A0A176Z657"/>
<dbReference type="Gene3D" id="1.10.1200.10">
    <property type="entry name" value="ACP-like"/>
    <property type="match status" value="1"/>
</dbReference>
<evidence type="ECO:0000313" key="3">
    <source>
        <dbReference type="Proteomes" id="UP000077173"/>
    </source>
</evidence>
<dbReference type="EMBL" id="LSEF01000063">
    <property type="protein sequence ID" value="OAF15273.1"/>
    <property type="molecule type" value="Genomic_DNA"/>
</dbReference>
<dbReference type="PROSITE" id="PS50075">
    <property type="entry name" value="CARRIER"/>
    <property type="match status" value="1"/>
</dbReference>
<dbReference type="Proteomes" id="UP000077173">
    <property type="component" value="Unassembled WGS sequence"/>
</dbReference>
<dbReference type="InterPro" id="IPR009081">
    <property type="entry name" value="PP-bd_ACP"/>
</dbReference>
<dbReference type="RefSeq" id="WP_063679519.1">
    <property type="nucleotide sequence ID" value="NZ_LSEF01000063.1"/>
</dbReference>
<comment type="caution">
    <text evidence="2">The sequence shown here is derived from an EMBL/GenBank/DDBJ whole genome shotgun (WGS) entry which is preliminary data.</text>
</comment>
<feature type="domain" description="Carrier" evidence="1">
    <location>
        <begin position="6"/>
        <end position="84"/>
    </location>
</feature>
<sequence length="90" mass="9885">MQAFDTDMRNRIIKLVKGILEQNSLSADVAPSAKLVDVGLTSMDMVNLMLGVEAEFDFTIPQSEITPENFQSVETLERMVAIQLQPATAA</sequence>
<dbReference type="SUPFAM" id="SSF47336">
    <property type="entry name" value="ACP-like"/>
    <property type="match status" value="1"/>
</dbReference>
<reference evidence="2 3" key="1">
    <citation type="submission" date="2016-02" db="EMBL/GenBank/DDBJ databases">
        <title>Draft genome sequence of the strain BR 10247T Bradyrhizobium neotropicale isolated from nodules of Centrolobium paraense.</title>
        <authorList>
            <person name="Simoes-Araujo J.L."/>
            <person name="Barauna A.C."/>
            <person name="Silva K."/>
            <person name="Zilli J.E."/>
        </authorList>
    </citation>
    <scope>NUCLEOTIDE SEQUENCE [LARGE SCALE GENOMIC DNA]</scope>
    <source>
        <strain evidence="2 3">BR 10247</strain>
    </source>
</reference>
<evidence type="ECO:0000313" key="2">
    <source>
        <dbReference type="EMBL" id="OAF15273.1"/>
    </source>
</evidence>
<dbReference type="InterPro" id="IPR036736">
    <property type="entry name" value="ACP-like_sf"/>
</dbReference>
<proteinExistence type="predicted"/>
<organism evidence="2 3">
    <name type="scientific">Bradyrhizobium neotropicale</name>
    <dbReference type="NCBI Taxonomy" id="1497615"/>
    <lineage>
        <taxon>Bacteria</taxon>
        <taxon>Pseudomonadati</taxon>
        <taxon>Pseudomonadota</taxon>
        <taxon>Alphaproteobacteria</taxon>
        <taxon>Hyphomicrobiales</taxon>
        <taxon>Nitrobacteraceae</taxon>
        <taxon>Bradyrhizobium</taxon>
    </lineage>
</organism>
<name>A0A176Z657_9BRAD</name>
<protein>
    <submittedName>
        <fullName evidence="2">Acyl carrier protein</fullName>
    </submittedName>
</protein>
<keyword evidence="3" id="KW-1185">Reference proteome</keyword>
<accession>A0A176Z657</accession>